<dbReference type="Gene3D" id="2.30.110.10">
    <property type="entry name" value="Electron Transport, Fmn-binding Protein, Chain A"/>
    <property type="match status" value="1"/>
</dbReference>
<evidence type="ECO:0000313" key="2">
    <source>
        <dbReference type="Proteomes" id="UP001499882"/>
    </source>
</evidence>
<dbReference type="SUPFAM" id="SSF50475">
    <property type="entry name" value="FMN-binding split barrel"/>
    <property type="match status" value="1"/>
</dbReference>
<dbReference type="Pfam" id="PF12900">
    <property type="entry name" value="Pyridox_ox_2"/>
    <property type="match status" value="1"/>
</dbReference>
<name>A0ABP8Z1T0_9ACTN</name>
<dbReference type="InterPro" id="IPR012349">
    <property type="entry name" value="Split_barrel_FMN-bd"/>
</dbReference>
<reference evidence="2" key="1">
    <citation type="journal article" date="2019" name="Int. J. Syst. Evol. Microbiol.">
        <title>The Global Catalogue of Microorganisms (GCM) 10K type strain sequencing project: providing services to taxonomists for standard genome sequencing and annotation.</title>
        <authorList>
            <consortium name="The Broad Institute Genomics Platform"/>
            <consortium name="The Broad Institute Genome Sequencing Center for Infectious Disease"/>
            <person name="Wu L."/>
            <person name="Ma J."/>
        </authorList>
    </citation>
    <scope>NUCLEOTIDE SEQUENCE [LARGE SCALE GENOMIC DNA]</scope>
    <source>
        <strain evidence="2">JCM 18532</strain>
    </source>
</reference>
<comment type="caution">
    <text evidence="1">The sequence shown here is derived from an EMBL/GenBank/DDBJ whole genome shotgun (WGS) entry which is preliminary data.</text>
</comment>
<dbReference type="InterPro" id="IPR024747">
    <property type="entry name" value="Pyridox_Oxase-rel"/>
</dbReference>
<sequence>MNPTPGPGARLVEIPAFDCRHLLELAQIARVAWNGPRGVAVVPVNYTIADGAMWFRTTPYSQLARECGGQWITVEVDGLDLEGGAGWSTVVRGVAEILDGNDVPEHLADFQVWPAGPRPLFVRVEPVELTGRKLLPPPVET</sequence>
<dbReference type="Proteomes" id="UP001499882">
    <property type="component" value="Unassembled WGS sequence"/>
</dbReference>
<evidence type="ECO:0000313" key="1">
    <source>
        <dbReference type="EMBL" id="GAA4743999.1"/>
    </source>
</evidence>
<accession>A0ABP8Z1T0</accession>
<dbReference type="RefSeq" id="WP_345527712.1">
    <property type="nucleotide sequence ID" value="NZ_BAABKN010000019.1"/>
</dbReference>
<organism evidence="1 2">
    <name type="scientific">Nocardioides endophyticus</name>
    <dbReference type="NCBI Taxonomy" id="1353775"/>
    <lineage>
        <taxon>Bacteria</taxon>
        <taxon>Bacillati</taxon>
        <taxon>Actinomycetota</taxon>
        <taxon>Actinomycetes</taxon>
        <taxon>Propionibacteriales</taxon>
        <taxon>Nocardioidaceae</taxon>
        <taxon>Nocardioides</taxon>
    </lineage>
</organism>
<dbReference type="EMBL" id="BAABKN010000019">
    <property type="protein sequence ID" value="GAA4743999.1"/>
    <property type="molecule type" value="Genomic_DNA"/>
</dbReference>
<proteinExistence type="predicted"/>
<gene>
    <name evidence="1" type="ORF">GCM10023350_30890</name>
</gene>
<protein>
    <recommendedName>
        <fullName evidence="3">Pyridoxamine 5'-phosphate oxidase family protein</fullName>
    </recommendedName>
</protein>
<keyword evidence="2" id="KW-1185">Reference proteome</keyword>
<evidence type="ECO:0008006" key="3">
    <source>
        <dbReference type="Google" id="ProtNLM"/>
    </source>
</evidence>